<evidence type="ECO:0000313" key="5">
    <source>
        <dbReference type="Proteomes" id="UP000710815"/>
    </source>
</evidence>
<feature type="domain" description="HTH merR-type" evidence="3">
    <location>
        <begin position="26"/>
        <end position="95"/>
    </location>
</feature>
<dbReference type="SMART" id="SM00422">
    <property type="entry name" value="HTH_MERR"/>
    <property type="match status" value="1"/>
</dbReference>
<sequence>MRQKEDGGMAVANADDSSERAAVERMYSIREVCAMFGMEPSTLRWYEEIGLLYDVGRAPSGRRVYREGHLHRLRTICCFKHAGMSIGDLQRFFGYEVDEEHHIGDMVQLLRDHRAELERKQRELAEAHAHILRKLHFYGDLDEYYEHGGSKPDWGDYRNAVFDA</sequence>
<dbReference type="Proteomes" id="UP000710815">
    <property type="component" value="Unassembled WGS sequence"/>
</dbReference>
<feature type="coiled-coil region" evidence="2">
    <location>
        <begin position="103"/>
        <end position="130"/>
    </location>
</feature>
<keyword evidence="1" id="KW-0238">DNA-binding</keyword>
<dbReference type="InterPro" id="IPR009061">
    <property type="entry name" value="DNA-bd_dom_put_sf"/>
</dbReference>
<evidence type="ECO:0000256" key="1">
    <source>
        <dbReference type="ARBA" id="ARBA00023125"/>
    </source>
</evidence>
<dbReference type="Pfam" id="PF13411">
    <property type="entry name" value="MerR_1"/>
    <property type="match status" value="1"/>
</dbReference>
<organism evidence="4 5">
    <name type="scientific">Bifidobacterium amazonense</name>
    <dbReference type="NCBI Taxonomy" id="2809027"/>
    <lineage>
        <taxon>Bacteria</taxon>
        <taxon>Bacillati</taxon>
        <taxon>Actinomycetota</taxon>
        <taxon>Actinomycetes</taxon>
        <taxon>Bifidobacteriales</taxon>
        <taxon>Bifidobacteriaceae</taxon>
        <taxon>Bifidobacterium</taxon>
    </lineage>
</organism>
<gene>
    <name evidence="4" type="ORF">JS533_011440</name>
</gene>
<evidence type="ECO:0000313" key="4">
    <source>
        <dbReference type="EMBL" id="MCH9276876.1"/>
    </source>
</evidence>
<dbReference type="CDD" id="cd01109">
    <property type="entry name" value="HTH_YyaN"/>
    <property type="match status" value="1"/>
</dbReference>
<dbReference type="InterPro" id="IPR047057">
    <property type="entry name" value="MerR_fam"/>
</dbReference>
<dbReference type="Gene3D" id="1.10.1660.10">
    <property type="match status" value="1"/>
</dbReference>
<name>A0ABS9VY71_9BIFI</name>
<keyword evidence="2" id="KW-0175">Coiled coil</keyword>
<keyword evidence="5" id="KW-1185">Reference proteome</keyword>
<evidence type="ECO:0000256" key="2">
    <source>
        <dbReference type="SAM" id="Coils"/>
    </source>
</evidence>
<dbReference type="PROSITE" id="PS50937">
    <property type="entry name" value="HTH_MERR_2"/>
    <property type="match status" value="1"/>
</dbReference>
<dbReference type="RefSeq" id="WP_241514713.1">
    <property type="nucleotide sequence ID" value="NZ_JAFEJT020000062.1"/>
</dbReference>
<dbReference type="SUPFAM" id="SSF46955">
    <property type="entry name" value="Putative DNA-binding domain"/>
    <property type="match status" value="1"/>
</dbReference>
<evidence type="ECO:0000259" key="3">
    <source>
        <dbReference type="PROSITE" id="PS50937"/>
    </source>
</evidence>
<accession>A0ABS9VY71</accession>
<reference evidence="4 5" key="1">
    <citation type="journal article" date="2021" name="Environ. Microbiol.">
        <title>Genetic insights into the dark matter of the mammalian gut microbiota through targeted genome reconstruction.</title>
        <authorList>
            <person name="Lugli G.A."/>
            <person name="Alessandri G."/>
            <person name="Milani C."/>
            <person name="Viappiani A."/>
            <person name="Fontana F."/>
            <person name="Tarracchini C."/>
            <person name="Mancabelli L."/>
            <person name="Argentini C."/>
            <person name="Ruiz L."/>
            <person name="Margolles A."/>
            <person name="van Sinderen D."/>
            <person name="Turroni F."/>
            <person name="Ventura M."/>
        </authorList>
    </citation>
    <scope>NUCLEOTIDE SEQUENCE [LARGE SCALE GENOMIC DNA]</scope>
    <source>
        <strain evidence="4 5">MA1</strain>
    </source>
</reference>
<reference evidence="4 5" key="2">
    <citation type="journal article" date="2021" name="Syst. Appl. Microbiol.">
        <title>Phylogenetic classification of ten novel species belonging to the genus Bifidobacterium comprising B. phasiani sp. nov., B. pongonis sp. nov., B. saguinibicoloris sp. nov., B. colobi sp. nov., B. simiiventris sp. nov., B. santillanense sp. nov., B. miconis sp. nov., B. amazonense sp. nov., B. pluvialisilvae sp. nov., and B. miconisargentati sp. nov.</title>
        <authorList>
            <person name="Lugli G.A."/>
            <person name="Calvete-Torre I."/>
            <person name="Alessandri G."/>
            <person name="Milani C."/>
            <person name="Turroni F."/>
            <person name="Laiolo P."/>
            <person name="Ossiprandi M.C."/>
            <person name="Margolles A."/>
            <person name="Ruiz L."/>
            <person name="Ventura M."/>
        </authorList>
    </citation>
    <scope>NUCLEOTIDE SEQUENCE [LARGE SCALE GENOMIC DNA]</scope>
    <source>
        <strain evidence="4 5">MA1</strain>
    </source>
</reference>
<dbReference type="InterPro" id="IPR000551">
    <property type="entry name" value="MerR-type_HTH_dom"/>
</dbReference>
<comment type="caution">
    <text evidence="4">The sequence shown here is derived from an EMBL/GenBank/DDBJ whole genome shotgun (WGS) entry which is preliminary data.</text>
</comment>
<protein>
    <submittedName>
        <fullName evidence="4">MerR family transcriptional regulator</fullName>
    </submittedName>
</protein>
<proteinExistence type="predicted"/>
<dbReference type="PANTHER" id="PTHR30204:SF82">
    <property type="entry name" value="TRANSCRIPTIONAL REGULATOR, MERR FAMILY"/>
    <property type="match status" value="1"/>
</dbReference>
<dbReference type="EMBL" id="JAFEJT020000062">
    <property type="protein sequence ID" value="MCH9276876.1"/>
    <property type="molecule type" value="Genomic_DNA"/>
</dbReference>
<dbReference type="PANTHER" id="PTHR30204">
    <property type="entry name" value="REDOX-CYCLING DRUG-SENSING TRANSCRIPTIONAL ACTIVATOR SOXR"/>
    <property type="match status" value="1"/>
</dbReference>